<dbReference type="NCBIfam" id="NF000756">
    <property type="entry name" value="PRK00047.1"/>
    <property type="match status" value="1"/>
</dbReference>
<dbReference type="Proteomes" id="UP000295726">
    <property type="component" value="Unassembled WGS sequence"/>
</dbReference>
<reference evidence="9 10" key="1">
    <citation type="submission" date="2019-03" db="EMBL/GenBank/DDBJ databases">
        <title>Genomic Encyclopedia of Type Strains, Phase IV (KMG-IV): sequencing the most valuable type-strain genomes for metagenomic binning, comparative biology and taxonomic classification.</title>
        <authorList>
            <person name="Goeker M."/>
        </authorList>
    </citation>
    <scope>NUCLEOTIDE SEQUENCE [LARGE SCALE GENOMIC DNA]</scope>
    <source>
        <strain evidence="9 10">DSM 29489</strain>
    </source>
</reference>
<dbReference type="Pfam" id="PF02782">
    <property type="entry name" value="FGGY_C"/>
    <property type="match status" value="1"/>
</dbReference>
<dbReference type="PROSITE" id="PS00933">
    <property type="entry name" value="FGGY_KINASES_1"/>
    <property type="match status" value="1"/>
</dbReference>
<dbReference type="Gene3D" id="3.30.420.40">
    <property type="match status" value="2"/>
</dbReference>
<evidence type="ECO:0000313" key="10">
    <source>
        <dbReference type="Proteomes" id="UP000295726"/>
    </source>
</evidence>
<dbReference type="InterPro" id="IPR043129">
    <property type="entry name" value="ATPase_NBD"/>
</dbReference>
<evidence type="ECO:0000256" key="6">
    <source>
        <dbReference type="ARBA" id="ARBA00043149"/>
    </source>
</evidence>
<feature type="domain" description="Carbohydrate kinase FGGY C-terminal" evidence="8">
    <location>
        <begin position="261"/>
        <end position="448"/>
    </location>
</feature>
<dbReference type="GO" id="GO:0005524">
    <property type="term" value="F:ATP binding"/>
    <property type="evidence" value="ECO:0007669"/>
    <property type="project" value="UniProtKB-KW"/>
</dbReference>
<dbReference type="AlphaFoldDB" id="A0A4R3KDX8"/>
<name>A0A4R3KDX8_9FIRM</name>
<dbReference type="PANTHER" id="PTHR10196">
    <property type="entry name" value="SUGAR KINASE"/>
    <property type="match status" value="1"/>
</dbReference>
<organism evidence="9 10">
    <name type="scientific">Muricomes intestini</name>
    <dbReference type="NCBI Taxonomy" id="1796634"/>
    <lineage>
        <taxon>Bacteria</taxon>
        <taxon>Bacillati</taxon>
        <taxon>Bacillota</taxon>
        <taxon>Clostridia</taxon>
        <taxon>Lachnospirales</taxon>
        <taxon>Lachnospiraceae</taxon>
        <taxon>Muricomes</taxon>
    </lineage>
</organism>
<dbReference type="CDD" id="cd07769">
    <property type="entry name" value="ASKHA_NBD_FGGY_GK"/>
    <property type="match status" value="1"/>
</dbReference>
<dbReference type="OrthoDB" id="9805576at2"/>
<dbReference type="RefSeq" id="WP_132379287.1">
    <property type="nucleotide sequence ID" value="NZ_DAISCH010000083.1"/>
</dbReference>
<keyword evidence="3" id="KW-0547">Nucleotide-binding</keyword>
<comment type="caution">
    <text evidence="9">The sequence shown here is derived from an EMBL/GenBank/DDBJ whole genome shotgun (WGS) entry which is preliminary data.</text>
</comment>
<dbReference type="GO" id="GO:0004370">
    <property type="term" value="F:glycerol kinase activity"/>
    <property type="evidence" value="ECO:0007669"/>
    <property type="project" value="TreeGrafter"/>
</dbReference>
<evidence type="ECO:0000259" key="8">
    <source>
        <dbReference type="Pfam" id="PF02782"/>
    </source>
</evidence>
<keyword evidence="5" id="KW-0067">ATP-binding</keyword>
<evidence type="ECO:0000256" key="2">
    <source>
        <dbReference type="ARBA" id="ARBA00022679"/>
    </source>
</evidence>
<dbReference type="InterPro" id="IPR018485">
    <property type="entry name" value="FGGY_C"/>
</dbReference>
<dbReference type="SUPFAM" id="SSF53067">
    <property type="entry name" value="Actin-like ATPase domain"/>
    <property type="match status" value="2"/>
</dbReference>
<keyword evidence="4 9" id="KW-0418">Kinase</keyword>
<accession>A0A4R3KDX8</accession>
<dbReference type="InterPro" id="IPR000577">
    <property type="entry name" value="Carb_kinase_FGGY"/>
</dbReference>
<dbReference type="PIRSF" id="PIRSF000538">
    <property type="entry name" value="GlpK"/>
    <property type="match status" value="1"/>
</dbReference>
<dbReference type="PANTHER" id="PTHR10196:SF69">
    <property type="entry name" value="GLYCEROL KINASE"/>
    <property type="match status" value="1"/>
</dbReference>
<evidence type="ECO:0000256" key="3">
    <source>
        <dbReference type="ARBA" id="ARBA00022741"/>
    </source>
</evidence>
<gene>
    <name evidence="9" type="ORF">EDD59_10488</name>
</gene>
<keyword evidence="2" id="KW-0808">Transferase</keyword>
<dbReference type="InterPro" id="IPR018484">
    <property type="entry name" value="FGGY_N"/>
</dbReference>
<dbReference type="EMBL" id="SLZZ01000004">
    <property type="protein sequence ID" value="TCS81159.1"/>
    <property type="molecule type" value="Genomic_DNA"/>
</dbReference>
<dbReference type="GO" id="GO:0005829">
    <property type="term" value="C:cytosol"/>
    <property type="evidence" value="ECO:0007669"/>
    <property type="project" value="TreeGrafter"/>
</dbReference>
<proteinExistence type="inferred from homology"/>
<evidence type="ECO:0000313" key="9">
    <source>
        <dbReference type="EMBL" id="TCS81159.1"/>
    </source>
</evidence>
<evidence type="ECO:0000256" key="5">
    <source>
        <dbReference type="ARBA" id="ARBA00022840"/>
    </source>
</evidence>
<keyword evidence="10" id="KW-1185">Reference proteome</keyword>
<sequence length="491" mass="54219">MAEQYIISIDQSTQGTKALLFDEKGHLIKRMDRSHEQIVNTQGWVSHNPSEIYANVIDVVTRLTEEVDKTKIIGVGISNQRETSLAWDRVTGEPLGNAIVWQCARAADICERVERLGEAENIRRRTGMNLSPYFPASKIAWILENVDGAKEKADRGEICHGTIDSWLVFKLTGGKFYKTDYSNASRTQLFNIFDLKWDKEICGLFGIDPKNMAEVCDSDSDFGETDFEGVLPHTVPIHGVLGDSHGSLFGQGCLEPGMTKATYGTGSSIMMNVGETPVLSTHGVVTSLAWGMEGKVNYVLEGNLNYTGAVITWLKEDLKLIQSPVETEALAEKAVQDDFLYLVPAFSGLGAPYWDSRATASIVGMNRTTKRAEIVRAGVECIAYQITDIVKAMSQDAGVKVGELRVDGGPTKNKYLMQFQSNIADTIVQVPDSEEFSGIGPAYAAGLALGIWDETIFENMNRVKYEPQMKKALRKEKYEGWKAAVKTVLTK</sequence>
<feature type="domain" description="Carbohydrate kinase FGGY N-terminal" evidence="7">
    <location>
        <begin position="5"/>
        <end position="250"/>
    </location>
</feature>
<dbReference type="Pfam" id="PF00370">
    <property type="entry name" value="FGGY_N"/>
    <property type="match status" value="1"/>
</dbReference>
<evidence type="ECO:0000259" key="7">
    <source>
        <dbReference type="Pfam" id="PF00370"/>
    </source>
</evidence>
<dbReference type="GO" id="GO:0019563">
    <property type="term" value="P:glycerol catabolic process"/>
    <property type="evidence" value="ECO:0007669"/>
    <property type="project" value="TreeGrafter"/>
</dbReference>
<evidence type="ECO:0000256" key="1">
    <source>
        <dbReference type="ARBA" id="ARBA00009156"/>
    </source>
</evidence>
<comment type="similarity">
    <text evidence="1">Belongs to the FGGY kinase family.</text>
</comment>
<protein>
    <recommendedName>
        <fullName evidence="6">ATP:glycerol 3-phosphotransferase</fullName>
    </recommendedName>
</protein>
<dbReference type="InterPro" id="IPR018483">
    <property type="entry name" value="Carb_kinase_FGGY_CS"/>
</dbReference>
<evidence type="ECO:0000256" key="4">
    <source>
        <dbReference type="ARBA" id="ARBA00022777"/>
    </source>
</evidence>